<reference evidence="1 4" key="2">
    <citation type="submission" date="2016-01" db="EMBL/GenBank/DDBJ databases">
        <authorList>
            <person name="Varghese N."/>
        </authorList>
    </citation>
    <scope>NUCLEOTIDE SEQUENCE [LARGE SCALE GENOMIC DNA]</scope>
    <source>
        <strain evidence="1 4">HL-91</strain>
    </source>
</reference>
<evidence type="ECO:0000313" key="3">
    <source>
        <dbReference type="Proteomes" id="UP000050413"/>
    </source>
</evidence>
<evidence type="ECO:0000313" key="2">
    <source>
        <dbReference type="EMBL" id="KPP89966.1"/>
    </source>
</evidence>
<accession>A0A0P7W229</accession>
<protein>
    <submittedName>
        <fullName evidence="2">Uncharacterized protein</fullName>
    </submittedName>
</protein>
<proteinExistence type="predicted"/>
<dbReference type="EMBL" id="LJSG01000020">
    <property type="protein sequence ID" value="KPP89966.1"/>
    <property type="molecule type" value="Genomic_DNA"/>
</dbReference>
<reference evidence="2 3" key="1">
    <citation type="submission" date="2015-09" db="EMBL/GenBank/DDBJ databases">
        <title>Identification and resolution of microdiversity through metagenomic sequencing of parallel consortia.</title>
        <authorList>
            <person name="Nelson W.C."/>
            <person name="Romine M.F."/>
            <person name="Lindemann S.R."/>
        </authorList>
    </citation>
    <scope>NUCLEOTIDE SEQUENCE [LARGE SCALE GENOMIC DNA]</scope>
    <source>
        <strain evidence="2">HL-91</strain>
    </source>
</reference>
<dbReference type="AlphaFoldDB" id="A0A0P7W229"/>
<dbReference type="Proteomes" id="UP000182045">
    <property type="component" value="Unassembled WGS sequence"/>
</dbReference>
<comment type="caution">
    <text evidence="2">The sequence shown here is derived from an EMBL/GenBank/DDBJ whole genome shotgun (WGS) entry which is preliminary data.</text>
</comment>
<evidence type="ECO:0000313" key="4">
    <source>
        <dbReference type="Proteomes" id="UP000182045"/>
    </source>
</evidence>
<dbReference type="EMBL" id="FBYC01000004">
    <property type="protein sequence ID" value="CUX81068.1"/>
    <property type="molecule type" value="Genomic_DNA"/>
</dbReference>
<dbReference type="RefSeq" id="WP_072245794.1">
    <property type="nucleotide sequence ID" value="NZ_FBYC01000004.1"/>
</dbReference>
<evidence type="ECO:0000313" key="1">
    <source>
        <dbReference type="EMBL" id="CUX81068.1"/>
    </source>
</evidence>
<dbReference type="OrthoDB" id="7853387at2"/>
<gene>
    <name evidence="1" type="ORF">Ga0058931_1505</name>
    <name evidence="2" type="ORF">HLUCCA05_07315</name>
</gene>
<name>A0A0P7W229_9RHOB</name>
<keyword evidence="4" id="KW-1185">Reference proteome</keyword>
<sequence>MSYPPSPKSDLLRKWIAPLMACVLVWLAPLAVQAQSAGAARDAAIAAWLADDELAGLRGLAELAQAGDAPAQTLLGLIDRHAALQGPAVLALPRADRIALLRAPGGLSGRNWLAEAAAQGDELARAWHALGGVAADLDVAAQFAALNEPRALAQALLTVAKRQERGFGRDILAQDWYPETLAFLSRNRTLAPEQAEKLHPGDPQRRYMDGQVPPKPALQDWLSTAPAALHLRAACAAVCPSEAGQCVLALYHALGNYEALLAHGSPANSLVPDAVLADSPRGRAALGRRIMLMRSTRMREAERLKLSEISACAADWLAAQFVSHTPRRIPKAE</sequence>
<dbReference type="Proteomes" id="UP000050413">
    <property type="component" value="Unassembled WGS sequence"/>
</dbReference>
<organism evidence="2 3">
    <name type="scientific">Roseibaca calidilacus</name>
    <dbReference type="NCBI Taxonomy" id="1666912"/>
    <lineage>
        <taxon>Bacteria</taxon>
        <taxon>Pseudomonadati</taxon>
        <taxon>Pseudomonadota</taxon>
        <taxon>Alphaproteobacteria</taxon>
        <taxon>Rhodobacterales</taxon>
        <taxon>Paracoccaceae</taxon>
        <taxon>Roseinatronobacter</taxon>
    </lineage>
</organism>